<evidence type="ECO:0000256" key="3">
    <source>
        <dbReference type="ARBA" id="ARBA00004906"/>
    </source>
</evidence>
<evidence type="ECO:0000256" key="8">
    <source>
        <dbReference type="ARBA" id="ARBA00023242"/>
    </source>
</evidence>
<accession>A0ABR3A719</accession>
<dbReference type="PROSITE" id="PS51698">
    <property type="entry name" value="U_BOX"/>
    <property type="match status" value="1"/>
</dbReference>
<keyword evidence="7" id="KW-0833">Ubl conjugation pathway</keyword>
<evidence type="ECO:0000256" key="7">
    <source>
        <dbReference type="ARBA" id="ARBA00022786"/>
    </source>
</evidence>
<sequence>MADPTNPPNALNTPQEDADRIRLKRLAKLGSSSNPSSGSSTPVSNPPTPQPKASPTPKISAAVPKIAKRPEPVAAPTPSPAPARKKAPPKFEPETWEHETITFVFKVTLERAVAEQSSYEIVWLKQLAEEIQAEEPGRPTPRLNGDLIDRLLIARLEIDPQNMTDDLEFLPVLASLPAQQTIFEYLVGCWKRINSARSALIKKGYSPVETQSALQKLDKMRTLVVSYAGLTLQMPDMFPQPSGRQLGPPELVGPLLSLSALSAPLSSASTSPNTLGPSDIEQFLQDLTVRFEPENEIDGILGPVVQHLLFHPSLFRPEGLAGGDSSWRGVVGGMEALVSVKAIASMITRMEEWNPPNANATNIEMISLMGPLCRLGVFAREWPSVATTYFSDAEKRTREDVESSYASLRGTLKSLQNSLFQIFNTLVRASADSREAVLQYFSRVIALNNKRAGMQVDPATVSSDSFMVNIQTVLYRLAEPFMDASFTKIDRIDRMYFAHSSRLDIREETRIKATSEEAARWAEENKLAPGAAAPNFISDVYYLAIAMSHYGYQKTISSFMDLGKHLDDIQRHLDFLQGDGSWMTGPMRARTEAAINAVKLEQNKIRASQLAYEAQLQDPELVYRSIGFTNFLSTWLIRQVDPKKTHPNPPANLPLPQEVPMSFRVLPEYILEDIVEYLHFATQTSPDKFELSGKTEVLTFVLTFLTSTWYIKNPFLKSKINDILFMCIWGYGRERNGILGGLLHSHPLALKHLMPALMHFYIEVEQTGASSQFYDKFNARRNIAYVLKNIWDNPTHREALNAEAKFVLLRRPFVRADVANPTYRNVDKFVRFVNLMINDVTYLMDESLSELTQIHDIQTEMDNKEEWLAKPQEHRREREGTLRQLERHASSYTTLGRSTVELLKLFTSETKAPFMMPEIVDKLAAMLDYNLVALAGPRCQNLKVREPEKLRFDPKALLSDLIQIFLNLSDQQEFVRAVAGDGRSYSREIFESADKIAVRRGLKTDRELEKLRTFVTMVEEAKATLEAEEDLGEIPDEFLDPLMATVMRDPVLLPSSRAILDRATIKSHLLSDTKDPFNRAPLSIEDVIPDTALKERIEAFIAQRKQERQNASMDVDTK</sequence>
<dbReference type="CDD" id="cd16657">
    <property type="entry name" value="RING-Ubox_UBE4A"/>
    <property type="match status" value="1"/>
</dbReference>
<comment type="subcellular location">
    <subcellularLocation>
        <location evidence="2">Cytoplasm</location>
    </subcellularLocation>
    <subcellularLocation>
        <location evidence="1">Nucleus</location>
    </subcellularLocation>
</comment>
<feature type="compositionally biased region" description="Low complexity" evidence="9">
    <location>
        <begin position="30"/>
        <end position="43"/>
    </location>
</feature>
<keyword evidence="12" id="KW-1185">Reference proteome</keyword>
<dbReference type="InterPro" id="IPR045132">
    <property type="entry name" value="UBE4"/>
</dbReference>
<dbReference type="InterPro" id="IPR013083">
    <property type="entry name" value="Znf_RING/FYVE/PHD"/>
</dbReference>
<comment type="pathway">
    <text evidence="3">Protein modification; protein ubiquitination.</text>
</comment>
<dbReference type="SMART" id="SM00504">
    <property type="entry name" value="Ubox"/>
    <property type="match status" value="1"/>
</dbReference>
<name>A0ABR3A719_9AGAR</name>
<keyword evidence="8" id="KW-0539">Nucleus</keyword>
<evidence type="ECO:0000256" key="2">
    <source>
        <dbReference type="ARBA" id="ARBA00004496"/>
    </source>
</evidence>
<dbReference type="Pfam" id="PF10408">
    <property type="entry name" value="Ufd2P_core"/>
    <property type="match status" value="1"/>
</dbReference>
<keyword evidence="5" id="KW-0963">Cytoplasm</keyword>
<dbReference type="SUPFAM" id="SSF57850">
    <property type="entry name" value="RING/U-box"/>
    <property type="match status" value="1"/>
</dbReference>
<evidence type="ECO:0000256" key="1">
    <source>
        <dbReference type="ARBA" id="ARBA00004123"/>
    </source>
</evidence>
<dbReference type="Pfam" id="PF04564">
    <property type="entry name" value="U-box"/>
    <property type="match status" value="1"/>
</dbReference>
<dbReference type="PANTHER" id="PTHR13931:SF2">
    <property type="entry name" value="UBIQUITIN CONJUGATION FACTOR E4 B"/>
    <property type="match status" value="1"/>
</dbReference>
<comment type="caution">
    <text evidence="11">The sequence shown here is derived from an EMBL/GenBank/DDBJ whole genome shotgun (WGS) entry which is preliminary data.</text>
</comment>
<dbReference type="EC" id="2.3.2.27" evidence="11"/>
<dbReference type="Gene3D" id="3.30.40.10">
    <property type="entry name" value="Zinc/RING finger domain, C3HC4 (zinc finger)"/>
    <property type="match status" value="1"/>
</dbReference>
<dbReference type="EMBL" id="JBBXMP010000010">
    <property type="protein sequence ID" value="KAL0069782.1"/>
    <property type="molecule type" value="Genomic_DNA"/>
</dbReference>
<evidence type="ECO:0000313" key="11">
    <source>
        <dbReference type="EMBL" id="KAL0069782.1"/>
    </source>
</evidence>
<dbReference type="GO" id="GO:0061630">
    <property type="term" value="F:ubiquitin protein ligase activity"/>
    <property type="evidence" value="ECO:0007669"/>
    <property type="project" value="UniProtKB-EC"/>
</dbReference>
<proteinExistence type="inferred from homology"/>
<evidence type="ECO:0000256" key="9">
    <source>
        <dbReference type="SAM" id="MobiDB-lite"/>
    </source>
</evidence>
<organism evidence="11 12">
    <name type="scientific">Marasmius tenuissimus</name>
    <dbReference type="NCBI Taxonomy" id="585030"/>
    <lineage>
        <taxon>Eukaryota</taxon>
        <taxon>Fungi</taxon>
        <taxon>Dikarya</taxon>
        <taxon>Basidiomycota</taxon>
        <taxon>Agaricomycotina</taxon>
        <taxon>Agaricomycetes</taxon>
        <taxon>Agaricomycetidae</taxon>
        <taxon>Agaricales</taxon>
        <taxon>Marasmiineae</taxon>
        <taxon>Marasmiaceae</taxon>
        <taxon>Marasmius</taxon>
    </lineage>
</organism>
<protein>
    <submittedName>
        <fullName evidence="11">Ubiquitin conjugation factor E4</fullName>
        <ecNumber evidence="11">2.3.2.27</ecNumber>
    </submittedName>
</protein>
<evidence type="ECO:0000313" key="12">
    <source>
        <dbReference type="Proteomes" id="UP001437256"/>
    </source>
</evidence>
<comment type="similarity">
    <text evidence="4">Belongs to the ubiquitin conjugation factor E4 family.</text>
</comment>
<dbReference type="Proteomes" id="UP001437256">
    <property type="component" value="Unassembled WGS sequence"/>
</dbReference>
<feature type="domain" description="U-box" evidence="10">
    <location>
        <begin position="1033"/>
        <end position="1107"/>
    </location>
</feature>
<keyword evidence="6 11" id="KW-0808">Transferase</keyword>
<evidence type="ECO:0000256" key="5">
    <source>
        <dbReference type="ARBA" id="ARBA00022490"/>
    </source>
</evidence>
<keyword evidence="11" id="KW-0012">Acyltransferase</keyword>
<reference evidence="11 12" key="1">
    <citation type="submission" date="2024-05" db="EMBL/GenBank/DDBJ databases">
        <title>A draft genome resource for the thread blight pathogen Marasmius tenuissimus strain MS-2.</title>
        <authorList>
            <person name="Yulfo-Soto G.E."/>
            <person name="Baruah I.K."/>
            <person name="Amoako-Attah I."/>
            <person name="Bukari Y."/>
            <person name="Meinhardt L.W."/>
            <person name="Bailey B.A."/>
            <person name="Cohen S.P."/>
        </authorList>
    </citation>
    <scope>NUCLEOTIDE SEQUENCE [LARGE SCALE GENOMIC DNA]</scope>
    <source>
        <strain evidence="11 12">MS-2</strain>
    </source>
</reference>
<evidence type="ECO:0000259" key="10">
    <source>
        <dbReference type="PROSITE" id="PS51698"/>
    </source>
</evidence>
<feature type="region of interest" description="Disordered" evidence="9">
    <location>
        <begin position="1"/>
        <end position="92"/>
    </location>
</feature>
<feature type="compositionally biased region" description="Pro residues" evidence="9">
    <location>
        <begin position="44"/>
        <end position="54"/>
    </location>
</feature>
<gene>
    <name evidence="11" type="primary">UFD2</name>
    <name evidence="11" type="ORF">AAF712_003051</name>
</gene>
<dbReference type="InterPro" id="IPR003613">
    <property type="entry name" value="Ubox_domain"/>
</dbReference>
<dbReference type="PANTHER" id="PTHR13931">
    <property type="entry name" value="UBIQUITINATION FACTOR E4"/>
    <property type="match status" value="1"/>
</dbReference>
<evidence type="ECO:0000256" key="6">
    <source>
        <dbReference type="ARBA" id="ARBA00022679"/>
    </source>
</evidence>
<dbReference type="InterPro" id="IPR019474">
    <property type="entry name" value="Ub_conjug_fac_E4_core"/>
</dbReference>
<evidence type="ECO:0000256" key="4">
    <source>
        <dbReference type="ARBA" id="ARBA00007434"/>
    </source>
</evidence>